<dbReference type="InterPro" id="IPR037108">
    <property type="entry name" value="TM1727-like_C_sf"/>
</dbReference>
<dbReference type="PANTHER" id="PTHR40459:SF1">
    <property type="entry name" value="CONSERVED HYPOTHETICAL ALANINE AND LEUCINE RICH PROTEIN"/>
    <property type="match status" value="1"/>
</dbReference>
<dbReference type="Gene3D" id="3.40.50.720">
    <property type="entry name" value="NAD(P)-binding Rossmann-like Domain"/>
    <property type="match status" value="1"/>
</dbReference>
<dbReference type="SUPFAM" id="SSF48179">
    <property type="entry name" value="6-phosphogluconate dehydrogenase C-terminal domain-like"/>
    <property type="match status" value="1"/>
</dbReference>
<dbReference type="RefSeq" id="WP_066213312.1">
    <property type="nucleotide sequence ID" value="NZ_FNSN01000003.1"/>
</dbReference>
<feature type="domain" description="Putative oxidoreductase/dehydrogenase Rossmann-like" evidence="1">
    <location>
        <begin position="16"/>
        <end position="139"/>
    </location>
</feature>
<dbReference type="Gene3D" id="1.10.1040.20">
    <property type="entry name" value="ProC-like, C-terminal domain"/>
    <property type="match status" value="1"/>
</dbReference>
<name>A0A1H4JTL1_9MICC</name>
<keyword evidence="4" id="KW-1185">Reference proteome</keyword>
<dbReference type="InterPro" id="IPR018931">
    <property type="entry name" value="DUF2520"/>
</dbReference>
<dbReference type="PANTHER" id="PTHR40459">
    <property type="entry name" value="CONSERVED HYPOTHETICAL ALANINE AND LEUCINE RICH PROTEIN"/>
    <property type="match status" value="1"/>
</dbReference>
<dbReference type="STRING" id="156980.SAMN04489745_0377"/>
<evidence type="ECO:0000259" key="1">
    <source>
        <dbReference type="Pfam" id="PF10727"/>
    </source>
</evidence>
<reference evidence="3 4" key="1">
    <citation type="submission" date="2016-10" db="EMBL/GenBank/DDBJ databases">
        <authorList>
            <person name="de Groot N.N."/>
        </authorList>
    </citation>
    <scope>NUCLEOTIDE SEQUENCE [LARGE SCALE GENOMIC DNA]</scope>
    <source>
        <strain evidence="3 4">DSM 10495</strain>
    </source>
</reference>
<dbReference type="Pfam" id="PF10728">
    <property type="entry name" value="DUF2520"/>
    <property type="match status" value="1"/>
</dbReference>
<accession>A0A1H4JTL1</accession>
<evidence type="ECO:0000259" key="2">
    <source>
        <dbReference type="Pfam" id="PF10728"/>
    </source>
</evidence>
<sequence length="323" mass="32943">MPEPVNGPASTGAGDGSSRAGRLRVGVIGAGKVGAVLGAALRSAEHRISGVAAVSEASRERAENLLPGVPVLEPGEIVAASDLVLLAVPDDVLGELVSGLASLGAWRPGQLVAHTSGRFGVGVLDPVRAAGAIPLAIHPAMAFSGLSLDLGRLQDCVFGVSADPAMLPIAQALVIEMGGEPVVIPEEQRVLYHAALAHGSNHLVTLASQAAQVLREIGVEDPERLLGPLLRASLDNALVSGESALTGPVSRGDAGTVSSHREALTGRDRLLRNAPGRGDGQPEAPGDDILDSYLSMARATLQRAVRQDRLRADQAAALGDVLG</sequence>
<dbReference type="Proteomes" id="UP000182652">
    <property type="component" value="Unassembled WGS sequence"/>
</dbReference>
<evidence type="ECO:0000313" key="4">
    <source>
        <dbReference type="Proteomes" id="UP000182652"/>
    </source>
</evidence>
<dbReference type="EMBL" id="FNSN01000003">
    <property type="protein sequence ID" value="SEB49630.1"/>
    <property type="molecule type" value="Genomic_DNA"/>
</dbReference>
<dbReference type="InterPro" id="IPR036291">
    <property type="entry name" value="NAD(P)-bd_dom_sf"/>
</dbReference>
<dbReference type="InterPro" id="IPR019665">
    <property type="entry name" value="OxRdtase/DH_put_Rossmann_dom"/>
</dbReference>
<gene>
    <name evidence="3" type="ORF">SAMN04489745_0377</name>
</gene>
<dbReference type="SUPFAM" id="SSF51735">
    <property type="entry name" value="NAD(P)-binding Rossmann-fold domains"/>
    <property type="match status" value="1"/>
</dbReference>
<organism evidence="3 4">
    <name type="scientific">Arthrobacter woluwensis</name>
    <dbReference type="NCBI Taxonomy" id="156980"/>
    <lineage>
        <taxon>Bacteria</taxon>
        <taxon>Bacillati</taxon>
        <taxon>Actinomycetota</taxon>
        <taxon>Actinomycetes</taxon>
        <taxon>Micrococcales</taxon>
        <taxon>Micrococcaceae</taxon>
        <taxon>Arthrobacter</taxon>
    </lineage>
</organism>
<protein>
    <submittedName>
        <fullName evidence="3">Predicted oxidoreductase, contains short-chain dehydrogenase (SDR) and DUF2520 domains</fullName>
    </submittedName>
</protein>
<dbReference type="Pfam" id="PF10727">
    <property type="entry name" value="Rossmann-like"/>
    <property type="match status" value="1"/>
</dbReference>
<dbReference type="AlphaFoldDB" id="A0A1H4JTL1"/>
<evidence type="ECO:0000313" key="3">
    <source>
        <dbReference type="EMBL" id="SEB49630.1"/>
    </source>
</evidence>
<dbReference type="InterPro" id="IPR008927">
    <property type="entry name" value="6-PGluconate_DH-like_C_sf"/>
</dbReference>
<proteinExistence type="predicted"/>
<feature type="domain" description="DUF2520" evidence="2">
    <location>
        <begin position="156"/>
        <end position="265"/>
    </location>
</feature>